<dbReference type="Pfam" id="PF01968">
    <property type="entry name" value="Hydantoinase_A"/>
    <property type="match status" value="1"/>
</dbReference>
<dbReference type="AlphaFoldDB" id="A0A8D4VNX0"/>
<keyword evidence="3" id="KW-1185">Reference proteome</keyword>
<organism evidence="2 3">
    <name type="scientific">Methylogaea oryzae</name>
    <dbReference type="NCBI Taxonomy" id="1295382"/>
    <lineage>
        <taxon>Bacteria</taxon>
        <taxon>Pseudomonadati</taxon>
        <taxon>Pseudomonadota</taxon>
        <taxon>Gammaproteobacteria</taxon>
        <taxon>Methylococcales</taxon>
        <taxon>Methylococcaceae</taxon>
        <taxon>Methylogaea</taxon>
    </lineage>
</organism>
<evidence type="ECO:0000313" key="2">
    <source>
        <dbReference type="EMBL" id="BBL69805.1"/>
    </source>
</evidence>
<gene>
    <name evidence="2" type="ORF">MoryE10_04110</name>
</gene>
<dbReference type="InterPro" id="IPR002756">
    <property type="entry name" value="MfnF"/>
</dbReference>
<name>A0A8D4VNX0_9GAMM</name>
<dbReference type="InterPro" id="IPR002821">
    <property type="entry name" value="Hydantoinase_A"/>
</dbReference>
<sequence length="352" mass="37555">MAIETVGWDIGGAHIKAAGLDRDGRVLVAAQEACALWRGIGELDSVLPRVLTALGATGPVSHAITMTGELVDAFASRRAGVRTIVAALERLLVTRALMVYAGPRGFFLAHQPPEDEICDAVASANWMATAEFVASQVASALLVDMGSTTTDILSIRDGAVRYRGYSDFERLRQEELVYTGAVRTPLMAVAERAPFDGDMVLLAAEHFATMADVYRLLGRLPEHADQWPAADGGAKTPEGSARRIARLLGRDLGDEALDVWRQVAAYFGERQLQKLHLACLRQLSCGPLHGDAPLVGAGVGRFVLQRLAQRLDRPYVDIGDLINSVPGSPASPSAADVAPAVAVAKLAMRLKS</sequence>
<protein>
    <submittedName>
        <fullName evidence="2">ATP synthase subunit C</fullName>
    </submittedName>
</protein>
<dbReference type="GO" id="GO:0016787">
    <property type="term" value="F:hydrolase activity"/>
    <property type="evidence" value="ECO:0007669"/>
    <property type="project" value="InterPro"/>
</dbReference>
<dbReference type="NCBIfam" id="TIGR03123">
    <property type="entry name" value="one_C_unchar_1"/>
    <property type="match status" value="1"/>
</dbReference>
<dbReference type="Proteomes" id="UP000824988">
    <property type="component" value="Chromosome"/>
</dbReference>
<feature type="domain" description="Hydantoinase A/oxoprolinase" evidence="1">
    <location>
        <begin position="64"/>
        <end position="311"/>
    </location>
</feature>
<dbReference type="EMBL" id="AP019782">
    <property type="protein sequence ID" value="BBL69805.1"/>
    <property type="molecule type" value="Genomic_DNA"/>
</dbReference>
<dbReference type="KEGG" id="moz:MoryE10_04110"/>
<evidence type="ECO:0000313" key="3">
    <source>
        <dbReference type="Proteomes" id="UP000824988"/>
    </source>
</evidence>
<dbReference type="RefSeq" id="WP_221048050.1">
    <property type="nucleotide sequence ID" value="NZ_AP019782.1"/>
</dbReference>
<evidence type="ECO:0000259" key="1">
    <source>
        <dbReference type="Pfam" id="PF01968"/>
    </source>
</evidence>
<reference evidence="2" key="1">
    <citation type="submission" date="2019-06" db="EMBL/GenBank/DDBJ databases">
        <title>Complete genome sequence of Methylogaea oryzae strain JCM16910.</title>
        <authorList>
            <person name="Asakawa S."/>
        </authorList>
    </citation>
    <scope>NUCLEOTIDE SEQUENCE</scope>
    <source>
        <strain evidence="2">E10</strain>
    </source>
</reference>
<accession>A0A8D4VNX0</accession>
<proteinExistence type="predicted"/>